<keyword evidence="4" id="KW-1185">Reference proteome</keyword>
<evidence type="ECO:0000313" key="4">
    <source>
        <dbReference type="Proteomes" id="UP001596220"/>
    </source>
</evidence>
<feature type="region of interest" description="Disordered" evidence="1">
    <location>
        <begin position="1"/>
        <end position="25"/>
    </location>
</feature>
<dbReference type="EMBL" id="JBHSQO010000055">
    <property type="protein sequence ID" value="MFC6094092.1"/>
    <property type="molecule type" value="Genomic_DNA"/>
</dbReference>
<evidence type="ECO:0000256" key="2">
    <source>
        <dbReference type="SAM" id="Phobius"/>
    </source>
</evidence>
<feature type="transmembrane region" description="Helical" evidence="2">
    <location>
        <begin position="260"/>
        <end position="278"/>
    </location>
</feature>
<name>A0ABW1PGP4_9PSEU</name>
<feature type="region of interest" description="Disordered" evidence="1">
    <location>
        <begin position="113"/>
        <end position="141"/>
    </location>
</feature>
<proteinExistence type="predicted"/>
<keyword evidence="2" id="KW-0472">Membrane</keyword>
<reference evidence="4" key="1">
    <citation type="journal article" date="2019" name="Int. J. Syst. Evol. Microbiol.">
        <title>The Global Catalogue of Microorganisms (GCM) 10K type strain sequencing project: providing services to taxonomists for standard genome sequencing and annotation.</title>
        <authorList>
            <consortium name="The Broad Institute Genomics Platform"/>
            <consortium name="The Broad Institute Genome Sequencing Center for Infectious Disease"/>
            <person name="Wu L."/>
            <person name="Ma J."/>
        </authorList>
    </citation>
    <scope>NUCLEOTIDE SEQUENCE [LARGE SCALE GENOMIC DNA]</scope>
    <source>
        <strain evidence="4">CGMCC 4.7246</strain>
    </source>
</reference>
<feature type="region of interest" description="Disordered" evidence="1">
    <location>
        <begin position="60"/>
        <end position="81"/>
    </location>
</feature>
<gene>
    <name evidence="3" type="ORF">ACFP3R_32895</name>
</gene>
<sequence length="286" mass="29095">MLVATPVSAQPRPTATASPDSGPAGSTFTVSWADLYLDPRCSNRTVQLVWDTGQVVGTGWHGDRGRGSGTATVPSGATPGGHAVTARPVCAATGSPTDAFTVTAVQTTTTAPAVTATSTPPPVTSTTRASESTTTETTTTTTITTTTTTTTTMSIGTPIPLEDEGVGDGVLTLDKDNIQPGDPLTATGTGCAPDSEVRLTSQGEDIGTTRADPSGTFSTLVEFRTIHPGRHVVRADCGLVLVGSVEVALTSSTSGTTPTLVALVLILLLGVLVIRRLFAGLFAKRT</sequence>
<keyword evidence="2" id="KW-1133">Transmembrane helix</keyword>
<accession>A0ABW1PGP4</accession>
<evidence type="ECO:0000256" key="1">
    <source>
        <dbReference type="SAM" id="MobiDB-lite"/>
    </source>
</evidence>
<protein>
    <submittedName>
        <fullName evidence="3">Uncharacterized protein</fullName>
    </submittedName>
</protein>
<comment type="caution">
    <text evidence="3">The sequence shown here is derived from an EMBL/GenBank/DDBJ whole genome shotgun (WGS) entry which is preliminary data.</text>
</comment>
<feature type="compositionally biased region" description="Polar residues" evidence="1">
    <location>
        <begin position="7"/>
        <end position="25"/>
    </location>
</feature>
<evidence type="ECO:0000313" key="3">
    <source>
        <dbReference type="EMBL" id="MFC6094092.1"/>
    </source>
</evidence>
<keyword evidence="2" id="KW-0812">Transmembrane</keyword>
<organism evidence="3 4">
    <name type="scientific">Saccharothrix lopnurensis</name>
    <dbReference type="NCBI Taxonomy" id="1670621"/>
    <lineage>
        <taxon>Bacteria</taxon>
        <taxon>Bacillati</taxon>
        <taxon>Actinomycetota</taxon>
        <taxon>Actinomycetes</taxon>
        <taxon>Pseudonocardiales</taxon>
        <taxon>Pseudonocardiaceae</taxon>
        <taxon>Saccharothrix</taxon>
    </lineage>
</organism>
<dbReference type="Proteomes" id="UP001596220">
    <property type="component" value="Unassembled WGS sequence"/>
</dbReference>